<dbReference type="GO" id="GO:0016042">
    <property type="term" value="P:lipid catabolic process"/>
    <property type="evidence" value="ECO:0007669"/>
    <property type="project" value="UniProtKB-KW"/>
</dbReference>
<dbReference type="eggNOG" id="ENOG502S4FK">
    <property type="taxonomic scope" value="Eukaryota"/>
</dbReference>
<dbReference type="InParanoid" id="E0VDI0"/>
<keyword evidence="6" id="KW-0732">Signal</keyword>
<dbReference type="GeneID" id="8238298"/>
<dbReference type="CDD" id="cd04704">
    <property type="entry name" value="PLA2_bee_venom_like"/>
    <property type="match status" value="1"/>
</dbReference>
<name>E0VDI0_PEDHC</name>
<dbReference type="EnsemblMetazoa" id="PHUM116700-RA">
    <property type="protein sequence ID" value="PHUM116700-PA"/>
    <property type="gene ID" value="PHUM116700"/>
</dbReference>
<protein>
    <recommendedName>
        <fullName evidence="2">phospholipase A2</fullName>
        <ecNumber evidence="2">3.1.1.4</ecNumber>
    </recommendedName>
    <alternativeName>
        <fullName evidence="5">Phosphatidylcholine 2-acylhydrolase</fullName>
    </alternativeName>
</protein>
<reference evidence="8" key="2">
    <citation type="submission" date="2007-04" db="EMBL/GenBank/DDBJ databases">
        <title>The genome of the human body louse.</title>
        <authorList>
            <consortium name="The Human Body Louse Genome Consortium"/>
            <person name="Kirkness E."/>
            <person name="Walenz B."/>
            <person name="Hass B."/>
            <person name="Bruggner R."/>
            <person name="Strausberg R."/>
        </authorList>
    </citation>
    <scope>NUCLEOTIDE SEQUENCE</scope>
    <source>
        <strain evidence="8">USDA</strain>
    </source>
</reference>
<dbReference type="HOGENOM" id="CLU_898057_0_0_1"/>
<evidence type="ECO:0000256" key="6">
    <source>
        <dbReference type="SAM" id="SignalP"/>
    </source>
</evidence>
<dbReference type="GO" id="GO:0006644">
    <property type="term" value="P:phospholipid metabolic process"/>
    <property type="evidence" value="ECO:0007669"/>
    <property type="project" value="InterPro"/>
</dbReference>
<proteinExistence type="predicted"/>
<dbReference type="AlphaFoldDB" id="E0VDI0"/>
<dbReference type="Proteomes" id="UP000009046">
    <property type="component" value="Unassembled WGS sequence"/>
</dbReference>
<dbReference type="Gene3D" id="1.20.90.10">
    <property type="entry name" value="Phospholipase A2 domain"/>
    <property type="match status" value="1"/>
</dbReference>
<dbReference type="EMBL" id="DS235078">
    <property type="protein sequence ID" value="EEB11436.1"/>
    <property type="molecule type" value="Genomic_DNA"/>
</dbReference>
<dbReference type="STRING" id="121224.E0VDI0"/>
<dbReference type="SUPFAM" id="SSF48619">
    <property type="entry name" value="Phospholipase A2, PLA2"/>
    <property type="match status" value="1"/>
</dbReference>
<dbReference type="Pfam" id="PF05826">
    <property type="entry name" value="Phospholip_A2_2"/>
    <property type="match status" value="1"/>
</dbReference>
<feature type="domain" description="Phospholipase A2-like central" evidence="7">
    <location>
        <begin position="157"/>
        <end position="249"/>
    </location>
</feature>
<dbReference type="PANTHER" id="PTHR12253">
    <property type="entry name" value="RH14732P"/>
    <property type="match status" value="1"/>
</dbReference>
<evidence type="ECO:0000256" key="4">
    <source>
        <dbReference type="ARBA" id="ARBA00023098"/>
    </source>
</evidence>
<feature type="signal peptide" evidence="6">
    <location>
        <begin position="1"/>
        <end position="19"/>
    </location>
</feature>
<dbReference type="InterPro" id="IPR036444">
    <property type="entry name" value="PLipase_A2_dom_sf"/>
</dbReference>
<dbReference type="InterPro" id="IPR016090">
    <property type="entry name" value="PLA2-like_dom"/>
</dbReference>
<evidence type="ECO:0000256" key="2">
    <source>
        <dbReference type="ARBA" id="ARBA00013278"/>
    </source>
</evidence>
<dbReference type="OrthoDB" id="6501032at2759"/>
<dbReference type="RefSeq" id="XP_002424174.1">
    <property type="nucleotide sequence ID" value="XM_002424129.1"/>
</dbReference>
<dbReference type="GO" id="GO:0050482">
    <property type="term" value="P:arachidonate secretion"/>
    <property type="evidence" value="ECO:0007669"/>
    <property type="project" value="InterPro"/>
</dbReference>
<evidence type="ECO:0000313" key="8">
    <source>
        <dbReference type="EMBL" id="EEB11436.1"/>
    </source>
</evidence>
<dbReference type="EMBL" id="AAZO01001378">
    <property type="status" value="NOT_ANNOTATED_CDS"/>
    <property type="molecule type" value="Genomic_DNA"/>
</dbReference>
<dbReference type="VEuPathDB" id="VectorBase:PHUM116700"/>
<reference evidence="9" key="3">
    <citation type="submission" date="2021-02" db="UniProtKB">
        <authorList>
            <consortium name="EnsemblMetazoa"/>
        </authorList>
    </citation>
    <scope>IDENTIFICATION</scope>
    <source>
        <strain evidence="9">USDA</strain>
    </source>
</reference>
<evidence type="ECO:0000256" key="5">
    <source>
        <dbReference type="ARBA" id="ARBA00029903"/>
    </source>
</evidence>
<feature type="chain" id="PRO_5014570059" description="phospholipase A2" evidence="6">
    <location>
        <begin position="20"/>
        <end position="310"/>
    </location>
</feature>
<keyword evidence="3" id="KW-0442">Lipid degradation</keyword>
<evidence type="ECO:0000256" key="1">
    <source>
        <dbReference type="ARBA" id="ARBA00001913"/>
    </source>
</evidence>
<accession>E0VDI0</accession>
<evidence type="ECO:0000313" key="9">
    <source>
        <dbReference type="EnsemblMetazoa" id="PHUM116700-PA"/>
    </source>
</evidence>
<reference evidence="8" key="1">
    <citation type="submission" date="2007-04" db="EMBL/GenBank/DDBJ databases">
        <title>Annotation of Pediculus humanus corporis strain USDA.</title>
        <authorList>
            <person name="Kirkness E."/>
            <person name="Hannick L."/>
            <person name="Hass B."/>
            <person name="Bruggner R."/>
            <person name="Lawson D."/>
            <person name="Bidwell S."/>
            <person name="Joardar V."/>
            <person name="Caler E."/>
            <person name="Walenz B."/>
            <person name="Inman J."/>
            <person name="Schobel S."/>
            <person name="Galinsky K."/>
            <person name="Amedeo P."/>
            <person name="Strausberg R."/>
        </authorList>
    </citation>
    <scope>NUCLEOTIDE SEQUENCE</scope>
    <source>
        <strain evidence="8">USDA</strain>
    </source>
</reference>
<organism>
    <name type="scientific">Pediculus humanus subsp. corporis</name>
    <name type="common">Body louse</name>
    <dbReference type="NCBI Taxonomy" id="121224"/>
    <lineage>
        <taxon>Eukaryota</taxon>
        <taxon>Metazoa</taxon>
        <taxon>Ecdysozoa</taxon>
        <taxon>Arthropoda</taxon>
        <taxon>Hexapoda</taxon>
        <taxon>Insecta</taxon>
        <taxon>Pterygota</taxon>
        <taxon>Neoptera</taxon>
        <taxon>Paraneoptera</taxon>
        <taxon>Psocodea</taxon>
        <taxon>Troctomorpha</taxon>
        <taxon>Phthiraptera</taxon>
        <taxon>Anoplura</taxon>
        <taxon>Pediculidae</taxon>
        <taxon>Pediculus</taxon>
    </lineage>
</organism>
<sequence length="310" mass="35732">MKIIHVLSAAFLVLMQGRGILSLTSIAQTIFPEPTKTIPGPEKNFTGTRLKNDSILAIYYHEQTIAVVEVSEKRELFNCELLEVRTKKDEEVALSDLRQYIPLQIKINFTDMIELMEQCQKLESPPIFDNYKFITEERSQKLIFERRQFSSLLSGVFPGTKWCGSGDLANTYYDLGTDKKLDKCCRSHDFCPVKVLGLKTQHNLTNYSLYTKSHCECEDVFYKCLKTVNSHSSNLIGNLYFNVGNFLCIIDVEPTFYPKVTKKFSYRKKQFLTQKQLPEVKDGLKDFQPILCILFSKRLCLIEVKGLNIL</sequence>
<dbReference type="GO" id="GO:0004623">
    <property type="term" value="F:phospholipase A2 activity"/>
    <property type="evidence" value="ECO:0007669"/>
    <property type="project" value="UniProtKB-EC"/>
</dbReference>
<dbReference type="CTD" id="8238298"/>
<gene>
    <name evidence="9" type="primary">8238298</name>
    <name evidence="8" type="ORF">Phum_PHUM116700</name>
</gene>
<dbReference type="KEGG" id="phu:Phum_PHUM116700"/>
<dbReference type="EC" id="3.1.1.4" evidence="2"/>
<evidence type="ECO:0000313" key="10">
    <source>
        <dbReference type="Proteomes" id="UP000009046"/>
    </source>
</evidence>
<comment type="cofactor">
    <cofactor evidence="1">
        <name>Ca(2+)</name>
        <dbReference type="ChEBI" id="CHEBI:29108"/>
    </cofactor>
</comment>
<dbReference type="OMA" id="NDSMYTK"/>
<evidence type="ECO:0000256" key="3">
    <source>
        <dbReference type="ARBA" id="ARBA00022963"/>
    </source>
</evidence>
<evidence type="ECO:0000259" key="7">
    <source>
        <dbReference type="Pfam" id="PF05826"/>
    </source>
</evidence>
<keyword evidence="10" id="KW-1185">Reference proteome</keyword>
<keyword evidence="4" id="KW-0443">Lipid metabolism</keyword>